<dbReference type="EMBL" id="CM056741">
    <property type="protein sequence ID" value="KAJ8685449.1"/>
    <property type="molecule type" value="Genomic_DNA"/>
</dbReference>
<keyword evidence="2" id="KW-1185">Reference proteome</keyword>
<organism evidence="1 2">
    <name type="scientific">Eretmocerus hayati</name>
    <dbReference type="NCBI Taxonomy" id="131215"/>
    <lineage>
        <taxon>Eukaryota</taxon>
        <taxon>Metazoa</taxon>
        <taxon>Ecdysozoa</taxon>
        <taxon>Arthropoda</taxon>
        <taxon>Hexapoda</taxon>
        <taxon>Insecta</taxon>
        <taxon>Pterygota</taxon>
        <taxon>Neoptera</taxon>
        <taxon>Endopterygota</taxon>
        <taxon>Hymenoptera</taxon>
        <taxon>Apocrita</taxon>
        <taxon>Proctotrupomorpha</taxon>
        <taxon>Chalcidoidea</taxon>
        <taxon>Aphelinidae</taxon>
        <taxon>Aphelininae</taxon>
        <taxon>Eretmocerus</taxon>
    </lineage>
</organism>
<evidence type="ECO:0000313" key="2">
    <source>
        <dbReference type="Proteomes" id="UP001239111"/>
    </source>
</evidence>
<reference evidence="1" key="1">
    <citation type="submission" date="2023-04" db="EMBL/GenBank/DDBJ databases">
        <title>A chromosome-level genome assembly of the parasitoid wasp Eretmocerus hayati.</title>
        <authorList>
            <person name="Zhong Y."/>
            <person name="Liu S."/>
            <person name="Liu Y."/>
        </authorList>
    </citation>
    <scope>NUCLEOTIDE SEQUENCE</scope>
    <source>
        <strain evidence="1">ZJU_SS_LIU_2023</strain>
    </source>
</reference>
<comment type="caution">
    <text evidence="1">The sequence shown here is derived from an EMBL/GenBank/DDBJ whole genome shotgun (WGS) entry which is preliminary data.</text>
</comment>
<proteinExistence type="predicted"/>
<name>A0ACC2PPC8_9HYME</name>
<sequence length="581" mass="64737">MNQRRELNAESEGPNRVRKLFCNAMDTQETGRKHLSAVNERSTEESRFIRHINGSPAKKFKLSDCGERNNGRNDDVHIQETSDAVEHIETVGRRNENIDGIELVGGVGNIRQFERIVENIGPVERIAENIGPVERIAGNITPVRRIAEIIGPVEGIVENIGPVGRIVENIGPVGRIIENIGPVEGISEDIGPVKRILENIVGEIESIRPVGKNVEDIGHIVDEIEVEPVNHVERPESYTNGKPHTPLLTEEESGEPHTSLLTEEESGTFRDIDNIDYKLGQLEISPPGTAAWDIFPIKINDQFKRRNVEIIHTRRKETSQTGNKSSLRDLGYNWKAVDLLSKSEVDVFNPIKRKRSDSPGGWPWSKEDVRMYGGKDAIIRIHRIAAALVQEPEANEPEGKINEPHNIGEPNDEIVLAIDDYEADEIPANGNPNPTEGPAGEAQNTPGISFREAVEQLRRLGPSSFGHLVDKGYHSGEDEEPGRESLEDRIRAMAEIIADRPLVNLGIEMMEHLGRGQQERGQREEPVLIENNHINNQPPFVVESDLGEIGNPLPRRLDALGRAPAPGLYEAIEPFRIQFMP</sequence>
<evidence type="ECO:0000313" key="1">
    <source>
        <dbReference type="EMBL" id="KAJ8685449.1"/>
    </source>
</evidence>
<dbReference type="Proteomes" id="UP001239111">
    <property type="component" value="Chromosome 1"/>
</dbReference>
<protein>
    <submittedName>
        <fullName evidence="1">Uncharacterized protein</fullName>
    </submittedName>
</protein>
<accession>A0ACC2PPC8</accession>
<gene>
    <name evidence="1" type="ORF">QAD02_021242</name>
</gene>